<dbReference type="RefSeq" id="WP_313766344.1">
    <property type="nucleotide sequence ID" value="NZ_BAAAVH010000072.1"/>
</dbReference>
<dbReference type="EMBL" id="JBHSOD010000001">
    <property type="protein sequence ID" value="MFC5883546.1"/>
    <property type="molecule type" value="Genomic_DNA"/>
</dbReference>
<evidence type="ECO:0000256" key="4">
    <source>
        <dbReference type="SAM" id="MobiDB-lite"/>
    </source>
</evidence>
<dbReference type="PANTHER" id="PTHR30632:SF0">
    <property type="entry name" value="SULFATE-BINDING PROTEIN"/>
    <property type="match status" value="1"/>
</dbReference>
<name>A0ABW1ENE2_9ACTN</name>
<proteinExistence type="inferred from homology"/>
<dbReference type="InterPro" id="IPR050682">
    <property type="entry name" value="ModA/WtpA"/>
</dbReference>
<evidence type="ECO:0000256" key="1">
    <source>
        <dbReference type="ARBA" id="ARBA00009175"/>
    </source>
</evidence>
<evidence type="ECO:0000313" key="7">
    <source>
        <dbReference type="Proteomes" id="UP001596067"/>
    </source>
</evidence>
<keyword evidence="2" id="KW-0479">Metal-binding</keyword>
<feature type="signal peptide" evidence="5">
    <location>
        <begin position="1"/>
        <end position="30"/>
    </location>
</feature>
<dbReference type="Pfam" id="PF13531">
    <property type="entry name" value="SBP_bac_11"/>
    <property type="match status" value="1"/>
</dbReference>
<reference evidence="7" key="1">
    <citation type="journal article" date="2019" name="Int. J. Syst. Evol. Microbiol.">
        <title>The Global Catalogue of Microorganisms (GCM) 10K type strain sequencing project: providing services to taxonomists for standard genome sequencing and annotation.</title>
        <authorList>
            <consortium name="The Broad Institute Genomics Platform"/>
            <consortium name="The Broad Institute Genome Sequencing Center for Infectious Disease"/>
            <person name="Wu L."/>
            <person name="Ma J."/>
        </authorList>
    </citation>
    <scope>NUCLEOTIDE SEQUENCE [LARGE SCALE GENOMIC DNA]</scope>
    <source>
        <strain evidence="7">CGMCC 4.1469</strain>
    </source>
</reference>
<feature type="compositionally biased region" description="Low complexity" evidence="4">
    <location>
        <begin position="40"/>
        <end position="65"/>
    </location>
</feature>
<dbReference type="Gene3D" id="3.40.190.10">
    <property type="entry name" value="Periplasmic binding protein-like II"/>
    <property type="match status" value="2"/>
</dbReference>
<comment type="similarity">
    <text evidence="1">Belongs to the bacterial solute-binding protein ModA family.</text>
</comment>
<protein>
    <submittedName>
        <fullName evidence="6">Molybdate ABC transporter substrate-binding protein</fullName>
    </submittedName>
</protein>
<gene>
    <name evidence="6" type="primary">modA</name>
    <name evidence="6" type="ORF">ACFP0N_00955</name>
</gene>
<feature type="region of interest" description="Disordered" evidence="4">
    <location>
        <begin position="34"/>
        <end position="65"/>
    </location>
</feature>
<dbReference type="SUPFAM" id="SSF53850">
    <property type="entry name" value="Periplasmic binding protein-like II"/>
    <property type="match status" value="1"/>
</dbReference>
<dbReference type="Proteomes" id="UP001596067">
    <property type="component" value="Unassembled WGS sequence"/>
</dbReference>
<keyword evidence="7" id="KW-1185">Reference proteome</keyword>
<evidence type="ECO:0000256" key="2">
    <source>
        <dbReference type="ARBA" id="ARBA00022723"/>
    </source>
</evidence>
<comment type="caution">
    <text evidence="6">The sequence shown here is derived from an EMBL/GenBank/DDBJ whole genome shotgun (WGS) entry which is preliminary data.</text>
</comment>
<evidence type="ECO:0000256" key="3">
    <source>
        <dbReference type="ARBA" id="ARBA00022729"/>
    </source>
</evidence>
<dbReference type="PIRSF" id="PIRSF004846">
    <property type="entry name" value="ModA"/>
    <property type="match status" value="1"/>
</dbReference>
<dbReference type="PANTHER" id="PTHR30632">
    <property type="entry name" value="MOLYBDATE-BINDING PERIPLASMIC PROTEIN"/>
    <property type="match status" value="1"/>
</dbReference>
<keyword evidence="3 5" id="KW-0732">Signal</keyword>
<organism evidence="6 7">
    <name type="scientific">Kitasatospora aburaviensis</name>
    <dbReference type="NCBI Taxonomy" id="67265"/>
    <lineage>
        <taxon>Bacteria</taxon>
        <taxon>Bacillati</taxon>
        <taxon>Actinomycetota</taxon>
        <taxon>Actinomycetes</taxon>
        <taxon>Kitasatosporales</taxon>
        <taxon>Streptomycetaceae</taxon>
        <taxon>Kitasatospora</taxon>
    </lineage>
</organism>
<dbReference type="NCBIfam" id="TIGR01256">
    <property type="entry name" value="modA"/>
    <property type="match status" value="1"/>
</dbReference>
<evidence type="ECO:0000313" key="6">
    <source>
        <dbReference type="EMBL" id="MFC5883546.1"/>
    </source>
</evidence>
<sequence length="293" mass="28603">MSSDTTPTARTRRLAVVAAAALVLSLGITACGSDGDTKSSDTGATGTASSGATAGAGSSAAPSADVPKASGAITVFAAASLKESFTELGKKFEAANPGAKVTFNFGGSSSLATSINSGAPADVFAAASPATMKTVSDAGGAAGTPKTFVKNTLTIAVPKGNPKHVAGLKDLSSPGVKVALCAKEVPCGAAAQTALKAAGVELTPVTLEQDVKGALTKVELGEVDASLVYKTDVKADAAKIDGVDFPEAAKAVNDYPIAALAKAPNKDGAAAFVAYIGSAEAQQVLTAAGFQAP</sequence>
<feature type="chain" id="PRO_5047382602" evidence="5">
    <location>
        <begin position="31"/>
        <end position="293"/>
    </location>
</feature>
<evidence type="ECO:0000256" key="5">
    <source>
        <dbReference type="SAM" id="SignalP"/>
    </source>
</evidence>
<accession>A0ABW1ENE2</accession>
<dbReference type="InterPro" id="IPR005950">
    <property type="entry name" value="ModA"/>
</dbReference>